<organism evidence="1 2">
    <name type="scientific">Berkelbacteria bacterium GW2011_GWA2_35_9</name>
    <dbReference type="NCBI Taxonomy" id="1618333"/>
    <lineage>
        <taxon>Bacteria</taxon>
        <taxon>Candidatus Berkelbacteria</taxon>
    </lineage>
</organism>
<feature type="non-terminal residue" evidence="1">
    <location>
        <position position="1"/>
    </location>
</feature>
<evidence type="ECO:0000313" key="1">
    <source>
        <dbReference type="EMBL" id="KKP87770.1"/>
    </source>
</evidence>
<sequence>FATKIDFRYSGIGGHPEDNTTEEFATLFSPMNYSTERYNELKLEIEGLRNLYPQSFYVLCNEFNIISKDVMKKLLSNQIANCPTTL</sequence>
<evidence type="ECO:0000313" key="2">
    <source>
        <dbReference type="Proteomes" id="UP000034316"/>
    </source>
</evidence>
<accession>A0A0G0FJY0</accession>
<dbReference type="STRING" id="1618333.UR93_C0032G0006"/>
<reference evidence="1 2" key="1">
    <citation type="journal article" date="2015" name="Nature">
        <title>rRNA introns, odd ribosomes, and small enigmatic genomes across a large radiation of phyla.</title>
        <authorList>
            <person name="Brown C.T."/>
            <person name="Hug L.A."/>
            <person name="Thomas B.C."/>
            <person name="Sharon I."/>
            <person name="Castelle C.J."/>
            <person name="Singh A."/>
            <person name="Wilkins M.J."/>
            <person name="Williams K.H."/>
            <person name="Banfield J.F."/>
        </authorList>
    </citation>
    <scope>NUCLEOTIDE SEQUENCE [LARGE SCALE GENOMIC DNA]</scope>
</reference>
<proteinExistence type="predicted"/>
<comment type="caution">
    <text evidence="1">The sequence shown here is derived from an EMBL/GenBank/DDBJ whole genome shotgun (WGS) entry which is preliminary data.</text>
</comment>
<dbReference type="Proteomes" id="UP000034316">
    <property type="component" value="Unassembled WGS sequence"/>
</dbReference>
<dbReference type="AlphaFoldDB" id="A0A0G0FJY0"/>
<gene>
    <name evidence="1" type="ORF">UR93_C0032G0006</name>
</gene>
<dbReference type="EMBL" id="LBRB01000032">
    <property type="protein sequence ID" value="KKP87770.1"/>
    <property type="molecule type" value="Genomic_DNA"/>
</dbReference>
<name>A0A0G0FJY0_9BACT</name>
<protein>
    <submittedName>
        <fullName evidence="1">Uncharacterized protein</fullName>
    </submittedName>
</protein>